<reference evidence="1 2" key="1">
    <citation type="submission" date="2021-03" db="EMBL/GenBank/DDBJ databases">
        <title>The first data on the complete genome of the tetrodotoxin-producing bacterium.</title>
        <authorList>
            <person name="Melnikova D.I."/>
            <person name="Nijland R."/>
            <person name="Magarlamov T.Y."/>
        </authorList>
    </citation>
    <scope>NUCLEOTIDE SEQUENCE [LARGE SCALE GENOMIC DNA]</scope>
    <source>
        <strain evidence="1 2">1839</strain>
    </source>
</reference>
<evidence type="ECO:0008006" key="3">
    <source>
        <dbReference type="Google" id="ProtNLM"/>
    </source>
</evidence>
<name>A0ABX8FCU6_9BACI</name>
<evidence type="ECO:0000313" key="2">
    <source>
        <dbReference type="Proteomes" id="UP000679247"/>
    </source>
</evidence>
<keyword evidence="2" id="KW-1185">Reference proteome</keyword>
<organism evidence="1 2">
    <name type="scientific">Cytobacillus gottheilii</name>
    <dbReference type="NCBI Taxonomy" id="859144"/>
    <lineage>
        <taxon>Bacteria</taxon>
        <taxon>Bacillati</taxon>
        <taxon>Bacillota</taxon>
        <taxon>Bacilli</taxon>
        <taxon>Bacillales</taxon>
        <taxon>Bacillaceae</taxon>
        <taxon>Cytobacillus</taxon>
    </lineage>
</organism>
<evidence type="ECO:0000313" key="1">
    <source>
        <dbReference type="EMBL" id="QVY61950.1"/>
    </source>
</evidence>
<protein>
    <recommendedName>
        <fullName evidence="3">Threonine synthase</fullName>
    </recommendedName>
</protein>
<dbReference type="RefSeq" id="WP_214477226.1">
    <property type="nucleotide sequence ID" value="NZ_CP071709.1"/>
</dbReference>
<accession>A0ABX8FCU6</accession>
<sequence>MKLLLCLECSDMFNLDLKMQKCSCGKTKGQYIDNLYAIYEGASAMPIGISNPSLKEAISNQPDEGLGKEFTAFIIPRNCPTFFRRG</sequence>
<dbReference type="Proteomes" id="UP000679247">
    <property type="component" value="Chromosome"/>
</dbReference>
<proteinExistence type="predicted"/>
<gene>
    <name evidence="1" type="ORF">J1899_02195</name>
</gene>
<dbReference type="EMBL" id="CP071709">
    <property type="protein sequence ID" value="QVY61950.1"/>
    <property type="molecule type" value="Genomic_DNA"/>
</dbReference>